<dbReference type="SMART" id="SM00220">
    <property type="entry name" value="S_TKc"/>
    <property type="match status" value="1"/>
</dbReference>
<dbReference type="GO" id="GO:0005524">
    <property type="term" value="F:ATP binding"/>
    <property type="evidence" value="ECO:0007669"/>
    <property type="project" value="UniProtKB-KW"/>
</dbReference>
<evidence type="ECO:0000256" key="1">
    <source>
        <dbReference type="ARBA" id="ARBA00022527"/>
    </source>
</evidence>
<dbReference type="PROSITE" id="PS50011">
    <property type="entry name" value="PROTEIN_KINASE_DOM"/>
    <property type="match status" value="1"/>
</dbReference>
<dbReference type="Gene3D" id="1.10.510.10">
    <property type="entry name" value="Transferase(Phosphotransferase) domain 1"/>
    <property type="match status" value="1"/>
</dbReference>
<dbReference type="OrthoDB" id="2353542at2759"/>
<keyword evidence="1" id="KW-0723">Serine/threonine-protein kinase</keyword>
<dbReference type="InterPro" id="IPR000719">
    <property type="entry name" value="Prot_kinase_dom"/>
</dbReference>
<dbReference type="PANTHER" id="PTHR24351">
    <property type="entry name" value="RIBOSOMAL PROTEIN S6 KINASE"/>
    <property type="match status" value="1"/>
</dbReference>
<dbReference type="Pfam" id="PF00069">
    <property type="entry name" value="Pkinase"/>
    <property type="match status" value="1"/>
</dbReference>
<dbReference type="InterPro" id="IPR011009">
    <property type="entry name" value="Kinase-like_dom_sf"/>
</dbReference>
<evidence type="ECO:0000256" key="2">
    <source>
        <dbReference type="ARBA" id="ARBA00022679"/>
    </source>
</evidence>
<accession>A0A397VGF5</accession>
<comment type="caution">
    <text evidence="7">The sequence shown here is derived from an EMBL/GenBank/DDBJ whole genome shotgun (WGS) entry which is preliminary data.</text>
</comment>
<feature type="domain" description="Protein kinase" evidence="6">
    <location>
        <begin position="1"/>
        <end position="160"/>
    </location>
</feature>
<evidence type="ECO:0000256" key="3">
    <source>
        <dbReference type="ARBA" id="ARBA00022741"/>
    </source>
</evidence>
<organism evidence="7 8">
    <name type="scientific">Gigaspora rosea</name>
    <dbReference type="NCBI Taxonomy" id="44941"/>
    <lineage>
        <taxon>Eukaryota</taxon>
        <taxon>Fungi</taxon>
        <taxon>Fungi incertae sedis</taxon>
        <taxon>Mucoromycota</taxon>
        <taxon>Glomeromycotina</taxon>
        <taxon>Glomeromycetes</taxon>
        <taxon>Diversisporales</taxon>
        <taxon>Gigasporaceae</taxon>
        <taxon>Gigaspora</taxon>
    </lineage>
</organism>
<dbReference type="EMBL" id="QKWP01000438">
    <property type="protein sequence ID" value="RIB20079.1"/>
    <property type="molecule type" value="Genomic_DNA"/>
</dbReference>
<keyword evidence="4 7" id="KW-0418">Kinase</keyword>
<evidence type="ECO:0000313" key="8">
    <source>
        <dbReference type="Proteomes" id="UP000266673"/>
    </source>
</evidence>
<gene>
    <name evidence="7" type="ORF">C2G38_1222783</name>
</gene>
<evidence type="ECO:0000313" key="7">
    <source>
        <dbReference type="EMBL" id="RIB20079.1"/>
    </source>
</evidence>
<dbReference type="GO" id="GO:0004674">
    <property type="term" value="F:protein serine/threonine kinase activity"/>
    <property type="evidence" value="ECO:0007669"/>
    <property type="project" value="UniProtKB-KW"/>
</dbReference>
<keyword evidence="8" id="KW-1185">Reference proteome</keyword>
<evidence type="ECO:0000256" key="4">
    <source>
        <dbReference type="ARBA" id="ARBA00022777"/>
    </source>
</evidence>
<name>A0A397VGF5_9GLOM</name>
<dbReference type="AlphaFoldDB" id="A0A397VGF5"/>
<reference evidence="7 8" key="1">
    <citation type="submission" date="2018-06" db="EMBL/GenBank/DDBJ databases">
        <title>Comparative genomics reveals the genomic features of Rhizophagus irregularis, R. cerebriforme, R. diaphanum and Gigaspora rosea, and their symbiotic lifestyle signature.</title>
        <authorList>
            <person name="Morin E."/>
            <person name="San Clemente H."/>
            <person name="Chen E.C.H."/>
            <person name="De La Providencia I."/>
            <person name="Hainaut M."/>
            <person name="Kuo A."/>
            <person name="Kohler A."/>
            <person name="Murat C."/>
            <person name="Tang N."/>
            <person name="Roy S."/>
            <person name="Loubradou J."/>
            <person name="Henrissat B."/>
            <person name="Grigoriev I.V."/>
            <person name="Corradi N."/>
            <person name="Roux C."/>
            <person name="Martin F.M."/>
        </authorList>
    </citation>
    <scope>NUCLEOTIDE SEQUENCE [LARGE SCALE GENOMIC DNA]</scope>
    <source>
        <strain evidence="7 8">DAOM 194757</strain>
    </source>
</reference>
<evidence type="ECO:0000259" key="6">
    <source>
        <dbReference type="PROSITE" id="PS50011"/>
    </source>
</evidence>
<protein>
    <submittedName>
        <fullName evidence="7">Kinase-like domain-containing protein</fullName>
    </submittedName>
</protein>
<keyword evidence="5" id="KW-0067">ATP-binding</keyword>
<proteinExistence type="predicted"/>
<sequence>MIMDYAKEGSLRKLLNNKFDKFDWDDKVAHIYLIINNLNEIHKEGLVYKDFHPGNIVCYNKFNPYFTDFGMCRPVSQLEVSTKFYGVLPYVAPEILTGQEYSKSSDIYSLGIIMLEILTGYPPYHNIPHNAYLGIQISTGLRPKIHCNIPKLLMDIIERC</sequence>
<keyword evidence="2" id="KW-0808">Transferase</keyword>
<dbReference type="STRING" id="44941.A0A397VGF5"/>
<dbReference type="Proteomes" id="UP000266673">
    <property type="component" value="Unassembled WGS sequence"/>
</dbReference>
<evidence type="ECO:0000256" key="5">
    <source>
        <dbReference type="ARBA" id="ARBA00022840"/>
    </source>
</evidence>
<dbReference type="SUPFAM" id="SSF56112">
    <property type="entry name" value="Protein kinase-like (PK-like)"/>
    <property type="match status" value="1"/>
</dbReference>
<keyword evidence="3" id="KW-0547">Nucleotide-binding</keyword>